<evidence type="ECO:0000313" key="2">
    <source>
        <dbReference type="WBParaSite" id="PSAMB.scaffold738size42326.g8414.t1"/>
    </source>
</evidence>
<dbReference type="Proteomes" id="UP000887566">
    <property type="component" value="Unplaced"/>
</dbReference>
<protein>
    <submittedName>
        <fullName evidence="2">Uncharacterized protein</fullName>
    </submittedName>
</protein>
<name>A0A914XC80_9BILA</name>
<reference evidence="2" key="1">
    <citation type="submission" date="2022-11" db="UniProtKB">
        <authorList>
            <consortium name="WormBaseParasite"/>
        </authorList>
    </citation>
    <scope>IDENTIFICATION</scope>
</reference>
<dbReference type="WBParaSite" id="PSAMB.scaffold738size42326.g8414.t1">
    <property type="protein sequence ID" value="PSAMB.scaffold738size42326.g8414.t1"/>
    <property type="gene ID" value="PSAMB.scaffold738size42326.g8414"/>
</dbReference>
<sequence>MSDVKSIKTRFGTYVDQLLDTEQNYSDKAAIAFTIWRALVKPAVVVMLAGSSCSMTAMTVKEFLSKPVLNATAHTQITQIFDGELTQIETTTAAAATEAEILSYNPTSAVVWPRCPTPTCFNKNVTEQTNGSFLCGASQRREGCGGVATIAVMVVVDSRLESFDQYKIFTKAIGKLFALPKTFSKEYDLSKEFDMLQFPLSVLVRPLTNNTAEKALEVEQVLVDLDGKEDEEL</sequence>
<dbReference type="AlphaFoldDB" id="A0A914XC80"/>
<keyword evidence="1" id="KW-1185">Reference proteome</keyword>
<organism evidence="1 2">
    <name type="scientific">Plectus sambesii</name>
    <dbReference type="NCBI Taxonomy" id="2011161"/>
    <lineage>
        <taxon>Eukaryota</taxon>
        <taxon>Metazoa</taxon>
        <taxon>Ecdysozoa</taxon>
        <taxon>Nematoda</taxon>
        <taxon>Chromadorea</taxon>
        <taxon>Plectida</taxon>
        <taxon>Plectina</taxon>
        <taxon>Plectoidea</taxon>
        <taxon>Plectidae</taxon>
        <taxon>Plectus</taxon>
    </lineage>
</organism>
<proteinExistence type="predicted"/>
<accession>A0A914XC80</accession>
<evidence type="ECO:0000313" key="1">
    <source>
        <dbReference type="Proteomes" id="UP000887566"/>
    </source>
</evidence>